<evidence type="ECO:0000313" key="1">
    <source>
        <dbReference type="EMBL" id="CBK40911.1"/>
    </source>
</evidence>
<dbReference type="PANTHER" id="PTHR30292:SF0">
    <property type="entry name" value="5-OXOPROLINASE SUBUNIT A"/>
    <property type="match status" value="1"/>
</dbReference>
<proteinExistence type="predicted"/>
<dbReference type="NCBIfam" id="NF003814">
    <property type="entry name" value="PRK05406.1-3"/>
    <property type="match status" value="1"/>
</dbReference>
<dbReference type="NCBIfam" id="NF003816">
    <property type="entry name" value="PRK05406.1-5"/>
    <property type="match status" value="1"/>
</dbReference>
<protein>
    <submittedName>
        <fullName evidence="1">Putative lactam utilization protein, UPF0271 family</fullName>
    </submittedName>
</protein>
<dbReference type="EMBL" id="FP929003">
    <property type="protein sequence ID" value="CBK40911.1"/>
    <property type="molecule type" value="Genomic_DNA"/>
</dbReference>
<dbReference type="eggNOG" id="COG1540">
    <property type="taxonomic scope" value="Bacteria"/>
</dbReference>
<organism evidence="1 2">
    <name type="scientific">Nitrospira defluvii</name>
    <dbReference type="NCBI Taxonomy" id="330214"/>
    <lineage>
        <taxon>Bacteria</taxon>
        <taxon>Pseudomonadati</taxon>
        <taxon>Nitrospirota</taxon>
        <taxon>Nitrospiria</taxon>
        <taxon>Nitrospirales</taxon>
        <taxon>Nitrospiraceae</taxon>
        <taxon>Nitrospira</taxon>
    </lineage>
</organism>
<dbReference type="GO" id="GO:0005975">
    <property type="term" value="P:carbohydrate metabolic process"/>
    <property type="evidence" value="ECO:0007669"/>
    <property type="project" value="InterPro"/>
</dbReference>
<accession>D8PCF2</accession>
<dbReference type="CDD" id="cd10787">
    <property type="entry name" value="LamB_YcsF_like"/>
    <property type="match status" value="1"/>
</dbReference>
<dbReference type="Pfam" id="PF03746">
    <property type="entry name" value="LamB_YcsF"/>
    <property type="match status" value="1"/>
</dbReference>
<dbReference type="Proteomes" id="UP000001660">
    <property type="component" value="Chromosome"/>
</dbReference>
<dbReference type="InterPro" id="IPR011330">
    <property type="entry name" value="Glyco_hydro/deAcase_b/a-brl"/>
</dbReference>
<dbReference type="KEGG" id="nde:NIDE1153"/>
<dbReference type="OrthoDB" id="9773478at2"/>
<dbReference type="PANTHER" id="PTHR30292">
    <property type="entry name" value="UNCHARACTERIZED PROTEIN YBGL-RELATED"/>
    <property type="match status" value="1"/>
</dbReference>
<gene>
    <name evidence="1" type="ORF">NIDE1153</name>
</gene>
<evidence type="ECO:0000313" key="2">
    <source>
        <dbReference type="Proteomes" id="UP000001660"/>
    </source>
</evidence>
<dbReference type="HOGENOM" id="CLU_069535_0_0_0"/>
<dbReference type="Gene3D" id="3.20.20.370">
    <property type="entry name" value="Glycoside hydrolase/deacetylase"/>
    <property type="match status" value="1"/>
</dbReference>
<name>D8PCF2_9BACT</name>
<dbReference type="SUPFAM" id="SSF88713">
    <property type="entry name" value="Glycoside hydrolase/deacetylase"/>
    <property type="match status" value="1"/>
</dbReference>
<sequence>MNQERSIDLNCDLGEAATPEQLDVEARIMAYVTSVNIACGVHAGDAAVMRSTVQLARQHDLAIGAHPGLPDRDSGGRREQPLSRSFVQDLILAQVGELMAISQAEGLRLSHVKPHGALYNMSARDPALADAIAEAVAHIDPRLILVGLAGSELLAAGQARGLAVAAEGFADRAYQADGRLVPRGQEGALIHDESTVVSRAHSLIHDDTIAAIDGSLLHLHIDTLCIHADTPGAVRLAHALRTMFDDGGISAVRIDHAS</sequence>
<dbReference type="AlphaFoldDB" id="D8PCF2"/>
<dbReference type="InterPro" id="IPR005501">
    <property type="entry name" value="LamB/YcsF/PxpA-like"/>
</dbReference>
<reference evidence="1 2" key="1">
    <citation type="journal article" date="2010" name="Proc. Natl. Acad. Sci. U.S.A.">
        <title>A Nitrospira metagenome illuminates the physiology and evolution of globally important nitrite-oxidizing bacteria.</title>
        <authorList>
            <person name="Lucker S."/>
            <person name="Wagner M."/>
            <person name="Maixner F."/>
            <person name="Pelletier E."/>
            <person name="Koch H."/>
            <person name="Vacherie B."/>
            <person name="Rattei T."/>
            <person name="Sinninghe Damste J."/>
            <person name="Spieck E."/>
            <person name="Le Paslier D."/>
            <person name="Daims H."/>
        </authorList>
    </citation>
    <scope>NUCLEOTIDE SEQUENCE [LARGE SCALE GENOMIC DNA]</scope>
</reference>
<dbReference type="STRING" id="330214.NIDE1153"/>
<keyword evidence="2" id="KW-1185">Reference proteome</keyword>